<evidence type="ECO:0000256" key="1">
    <source>
        <dbReference type="SAM" id="MobiDB-lite"/>
    </source>
</evidence>
<evidence type="ECO:0000313" key="2">
    <source>
        <dbReference type="EMBL" id="RXK41500.1"/>
    </source>
</evidence>
<feature type="compositionally biased region" description="Low complexity" evidence="1">
    <location>
        <begin position="113"/>
        <end position="126"/>
    </location>
</feature>
<dbReference type="Proteomes" id="UP000289152">
    <property type="component" value="Unassembled WGS sequence"/>
</dbReference>
<evidence type="ECO:0000313" key="3">
    <source>
        <dbReference type="Proteomes" id="UP000289152"/>
    </source>
</evidence>
<feature type="compositionally biased region" description="Polar residues" evidence="1">
    <location>
        <begin position="220"/>
        <end position="230"/>
    </location>
</feature>
<protein>
    <submittedName>
        <fullName evidence="2">Uncharacterized protein</fullName>
    </submittedName>
</protein>
<accession>A0A4Q1BU14</accession>
<keyword evidence="3" id="KW-1185">Reference proteome</keyword>
<gene>
    <name evidence="2" type="ORF">M231_01208</name>
</gene>
<comment type="caution">
    <text evidence="2">The sequence shown here is derived from an EMBL/GenBank/DDBJ whole genome shotgun (WGS) entry which is preliminary data.</text>
</comment>
<sequence>MSNHSNVKEEEDDRMTMSTDGSPPRTLMGFSPLKPVTFPTEPTPSDRAPSERTSEPAPSGSLHDLTTMSHHSNIKKEEEDDQVTDSTDGSPPRTLVGFGPLKPVTFPTEPTPSDRAPSERAPSARAPSERAQSEGMLTRSLSPLSTLTPSPSPPPASVQTPKGKRSKKATSTGGDEASDESTGDTASLPRPGSSKRKRRARQSQQDNVSDDDVPGHNPNGKGSRSNQNKSWRNHHAARNRLKGQQQTPIQIEWTVYGYKSDADAEQNDSEDDENAVIYILDGDADAEQNDSKNDEKAVIHMLESQFSFIPRTWMKRVQDGNDPTKGLLAVHIANWKEYTEQVPEFEELRVRCAEGQTAEVSNDGVNWIPITTATNRKYPTVATLAAPVARTVVGKCHTDGTIYNNRFGTFYQATARALKKINVRDSELDKATLWVLQTLADCSVDTTLRRATLASVLSWTHVGQQSRAEQHQDSD</sequence>
<proteinExistence type="predicted"/>
<name>A0A4Q1BU14_TREME</name>
<feature type="region of interest" description="Disordered" evidence="1">
    <location>
        <begin position="1"/>
        <end position="248"/>
    </location>
</feature>
<organism evidence="2 3">
    <name type="scientific">Tremella mesenterica</name>
    <name type="common">Jelly fungus</name>
    <dbReference type="NCBI Taxonomy" id="5217"/>
    <lineage>
        <taxon>Eukaryota</taxon>
        <taxon>Fungi</taxon>
        <taxon>Dikarya</taxon>
        <taxon>Basidiomycota</taxon>
        <taxon>Agaricomycotina</taxon>
        <taxon>Tremellomycetes</taxon>
        <taxon>Tremellales</taxon>
        <taxon>Tremellaceae</taxon>
        <taxon>Tremella</taxon>
    </lineage>
</organism>
<feature type="compositionally biased region" description="Basic residues" evidence="1">
    <location>
        <begin position="231"/>
        <end position="241"/>
    </location>
</feature>
<dbReference type="AlphaFoldDB" id="A0A4Q1BU14"/>
<feature type="compositionally biased region" description="Low complexity" evidence="1">
    <location>
        <begin position="133"/>
        <end position="149"/>
    </location>
</feature>
<dbReference type="VEuPathDB" id="FungiDB:TREMEDRAFT_65736"/>
<reference evidence="2 3" key="1">
    <citation type="submission" date="2016-06" db="EMBL/GenBank/DDBJ databases">
        <title>Evolution of pathogenesis and genome organization in the Tremellales.</title>
        <authorList>
            <person name="Cuomo C."/>
            <person name="Litvintseva A."/>
            <person name="Heitman J."/>
            <person name="Chen Y."/>
            <person name="Sun S."/>
            <person name="Springer D."/>
            <person name="Dromer F."/>
            <person name="Young S."/>
            <person name="Zeng Q."/>
            <person name="Chapman S."/>
            <person name="Gujja S."/>
            <person name="Saif S."/>
            <person name="Birren B."/>
        </authorList>
    </citation>
    <scope>NUCLEOTIDE SEQUENCE [LARGE SCALE GENOMIC DNA]</scope>
    <source>
        <strain evidence="2 3">ATCC 28783</strain>
    </source>
</reference>
<dbReference type="InParanoid" id="A0A4Q1BU14"/>
<dbReference type="EMBL" id="SDIL01000008">
    <property type="protein sequence ID" value="RXK41500.1"/>
    <property type="molecule type" value="Genomic_DNA"/>
</dbReference>